<evidence type="ECO:0000313" key="7">
    <source>
        <dbReference type="Proteomes" id="UP000315252"/>
    </source>
</evidence>
<evidence type="ECO:0000313" key="6">
    <source>
        <dbReference type="EMBL" id="TQV83949.1"/>
    </source>
</evidence>
<dbReference type="Gene3D" id="1.10.10.10">
    <property type="entry name" value="Winged helix-like DNA-binding domain superfamily/Winged helix DNA-binding domain"/>
    <property type="match status" value="1"/>
</dbReference>
<evidence type="ECO:0000259" key="5">
    <source>
        <dbReference type="PROSITE" id="PS50931"/>
    </source>
</evidence>
<comment type="similarity">
    <text evidence="1">Belongs to the LysR transcriptional regulatory family.</text>
</comment>
<name>A0A545U3A0_9PROT</name>
<dbReference type="PROSITE" id="PS50931">
    <property type="entry name" value="HTH_LYSR"/>
    <property type="match status" value="1"/>
</dbReference>
<dbReference type="Pfam" id="PF00126">
    <property type="entry name" value="HTH_1"/>
    <property type="match status" value="1"/>
</dbReference>
<dbReference type="SUPFAM" id="SSF46785">
    <property type="entry name" value="Winged helix' DNA-binding domain"/>
    <property type="match status" value="1"/>
</dbReference>
<keyword evidence="3" id="KW-0238">DNA-binding</keyword>
<evidence type="ECO:0000256" key="1">
    <source>
        <dbReference type="ARBA" id="ARBA00009437"/>
    </source>
</evidence>
<evidence type="ECO:0000256" key="4">
    <source>
        <dbReference type="ARBA" id="ARBA00023163"/>
    </source>
</evidence>
<gene>
    <name evidence="6" type="ORF">FKG95_02760</name>
</gene>
<reference evidence="6 7" key="1">
    <citation type="submission" date="2019-06" db="EMBL/GenBank/DDBJ databases">
        <title>Whole genome sequence for Rhodospirillaceae sp. R148.</title>
        <authorList>
            <person name="Wang G."/>
        </authorList>
    </citation>
    <scope>NUCLEOTIDE SEQUENCE [LARGE SCALE GENOMIC DNA]</scope>
    <source>
        <strain evidence="6 7">R148</strain>
    </source>
</reference>
<keyword evidence="4" id="KW-0804">Transcription</keyword>
<sequence>MAIFARVIETGGFSTAARDLGVSKSLVSKEVSRLEDRLGVRLLNRTTRRLSLTEAGAAFYEGCQRVLNEAESAKEAVSHLASAPRGQLKVNAPMSFGIMHLGPALPAFLERFPELDVQMVLNDRVVDLIDEGFDVGVRITRMLDSSLIARRLAPNRLVACAAPSYLKKHGTPRRPEELKRHNCLGYSYSKSPGIWEFRSEGTRHKVAVSGRFTANNGDVIQAALLSGFGIAVQPSFIAGDDLRSGRLVRLFEGYQIGEESAVHAVFPANRNLSPKVRVFVDFLVERFGDLPYWDAEIWD</sequence>
<dbReference type="EMBL" id="VHSH01000001">
    <property type="protein sequence ID" value="TQV83949.1"/>
    <property type="molecule type" value="Genomic_DNA"/>
</dbReference>
<dbReference type="InterPro" id="IPR036390">
    <property type="entry name" value="WH_DNA-bd_sf"/>
</dbReference>
<keyword evidence="2" id="KW-0805">Transcription regulation</keyword>
<evidence type="ECO:0000256" key="2">
    <source>
        <dbReference type="ARBA" id="ARBA00023015"/>
    </source>
</evidence>
<dbReference type="InterPro" id="IPR005119">
    <property type="entry name" value="LysR_subst-bd"/>
</dbReference>
<dbReference type="PRINTS" id="PR00039">
    <property type="entry name" value="HTHLYSR"/>
</dbReference>
<comment type="caution">
    <text evidence="6">The sequence shown here is derived from an EMBL/GenBank/DDBJ whole genome shotgun (WGS) entry which is preliminary data.</text>
</comment>
<dbReference type="GO" id="GO:0003700">
    <property type="term" value="F:DNA-binding transcription factor activity"/>
    <property type="evidence" value="ECO:0007669"/>
    <property type="project" value="InterPro"/>
</dbReference>
<dbReference type="GO" id="GO:0043565">
    <property type="term" value="F:sequence-specific DNA binding"/>
    <property type="evidence" value="ECO:0007669"/>
    <property type="project" value="TreeGrafter"/>
</dbReference>
<dbReference type="AlphaFoldDB" id="A0A545U3A0"/>
<dbReference type="GO" id="GO:0006351">
    <property type="term" value="P:DNA-templated transcription"/>
    <property type="evidence" value="ECO:0007669"/>
    <property type="project" value="TreeGrafter"/>
</dbReference>
<dbReference type="PANTHER" id="PTHR30537">
    <property type="entry name" value="HTH-TYPE TRANSCRIPTIONAL REGULATOR"/>
    <property type="match status" value="1"/>
</dbReference>
<proteinExistence type="inferred from homology"/>
<accession>A0A545U3A0</accession>
<dbReference type="Pfam" id="PF03466">
    <property type="entry name" value="LysR_substrate"/>
    <property type="match status" value="1"/>
</dbReference>
<dbReference type="OrthoDB" id="9812435at2"/>
<organism evidence="6 7">
    <name type="scientific">Denitrobaculum tricleocarpae</name>
    <dbReference type="NCBI Taxonomy" id="2591009"/>
    <lineage>
        <taxon>Bacteria</taxon>
        <taxon>Pseudomonadati</taxon>
        <taxon>Pseudomonadota</taxon>
        <taxon>Alphaproteobacteria</taxon>
        <taxon>Rhodospirillales</taxon>
        <taxon>Rhodospirillaceae</taxon>
        <taxon>Denitrobaculum</taxon>
    </lineage>
</organism>
<keyword evidence="7" id="KW-1185">Reference proteome</keyword>
<protein>
    <submittedName>
        <fullName evidence="6">LysR family transcriptional regulator</fullName>
    </submittedName>
</protein>
<evidence type="ECO:0000256" key="3">
    <source>
        <dbReference type="ARBA" id="ARBA00023125"/>
    </source>
</evidence>
<dbReference type="InterPro" id="IPR036388">
    <property type="entry name" value="WH-like_DNA-bd_sf"/>
</dbReference>
<dbReference type="SUPFAM" id="SSF53850">
    <property type="entry name" value="Periplasmic binding protein-like II"/>
    <property type="match status" value="1"/>
</dbReference>
<dbReference type="Proteomes" id="UP000315252">
    <property type="component" value="Unassembled WGS sequence"/>
</dbReference>
<feature type="domain" description="HTH lysR-type" evidence="5">
    <location>
        <begin position="1"/>
        <end position="53"/>
    </location>
</feature>
<dbReference type="Gene3D" id="3.40.190.290">
    <property type="match status" value="1"/>
</dbReference>
<dbReference type="CDD" id="cd08422">
    <property type="entry name" value="PBP2_CrgA_like"/>
    <property type="match status" value="1"/>
</dbReference>
<dbReference type="InterPro" id="IPR058163">
    <property type="entry name" value="LysR-type_TF_proteobact-type"/>
</dbReference>
<dbReference type="InterPro" id="IPR000847">
    <property type="entry name" value="LysR_HTH_N"/>
</dbReference>
<dbReference type="FunFam" id="3.40.190.290:FF:000001">
    <property type="entry name" value="Transcriptional regulator, LysR family"/>
    <property type="match status" value="1"/>
</dbReference>
<dbReference type="FunFam" id="1.10.10.10:FF:000001">
    <property type="entry name" value="LysR family transcriptional regulator"/>
    <property type="match status" value="1"/>
</dbReference>
<dbReference type="PANTHER" id="PTHR30537:SF5">
    <property type="entry name" value="HTH-TYPE TRANSCRIPTIONAL ACTIVATOR TTDR-RELATED"/>
    <property type="match status" value="1"/>
</dbReference>